<dbReference type="AlphaFoldDB" id="A0A9W8WW32"/>
<dbReference type="PROSITE" id="PS00028">
    <property type="entry name" value="ZINC_FINGER_C2H2_1"/>
    <property type="match status" value="1"/>
</dbReference>
<evidence type="ECO:0000313" key="4">
    <source>
        <dbReference type="Proteomes" id="UP001140562"/>
    </source>
</evidence>
<dbReference type="OrthoDB" id="18440at2759"/>
<dbReference type="Proteomes" id="UP001140562">
    <property type="component" value="Unassembled WGS sequence"/>
</dbReference>
<name>A0A9W8WW32_9PLEO</name>
<dbReference type="InterPro" id="IPR039258">
    <property type="entry name" value="ZNF511"/>
</dbReference>
<accession>A0A9W8WW32</accession>
<reference evidence="3" key="1">
    <citation type="submission" date="2022-10" db="EMBL/GenBank/DDBJ databases">
        <title>Tapping the CABI collections for fungal endophytes: first genome assemblies for Collariella, Neodidymelliopsis, Ascochyta clinopodiicola, Didymella pomorum, Didymosphaeria variabile, Neocosmospora piperis and Neocucurbitaria cava.</title>
        <authorList>
            <person name="Hill R."/>
        </authorList>
    </citation>
    <scope>NUCLEOTIDE SEQUENCE</scope>
    <source>
        <strain evidence="3">IMI 360193</strain>
    </source>
</reference>
<sequence length="119" mass="13524">MGVKRSRGDSLSSSEDTSSPFSREQSVDIKLVHLEESAMSEQPAVMKCLLPPHDPLGFASYEEYDVHYQKMHTNRCSECQKNFPDEHILHLHISENHDPFIAARRERGEQTRPNAACTA</sequence>
<protein>
    <recommendedName>
        <fullName evidence="2">C2H2-type domain-containing protein</fullName>
    </recommendedName>
</protein>
<dbReference type="EMBL" id="JAPEUV010000085">
    <property type="protein sequence ID" value="KAJ4333967.1"/>
    <property type="molecule type" value="Genomic_DNA"/>
</dbReference>
<evidence type="ECO:0000259" key="2">
    <source>
        <dbReference type="PROSITE" id="PS00028"/>
    </source>
</evidence>
<keyword evidence="4" id="KW-1185">Reference proteome</keyword>
<organism evidence="3 4">
    <name type="scientific">Didymella glomerata</name>
    <dbReference type="NCBI Taxonomy" id="749621"/>
    <lineage>
        <taxon>Eukaryota</taxon>
        <taxon>Fungi</taxon>
        <taxon>Dikarya</taxon>
        <taxon>Ascomycota</taxon>
        <taxon>Pezizomycotina</taxon>
        <taxon>Dothideomycetes</taxon>
        <taxon>Pleosporomycetidae</taxon>
        <taxon>Pleosporales</taxon>
        <taxon>Pleosporineae</taxon>
        <taxon>Didymellaceae</taxon>
        <taxon>Didymella</taxon>
    </lineage>
</organism>
<gene>
    <name evidence="3" type="ORF">N0V87_007226</name>
</gene>
<dbReference type="PANTHER" id="PTHR21354">
    <property type="entry name" value="ZINC FINGER PROTEIN 511"/>
    <property type="match status" value="1"/>
</dbReference>
<dbReference type="InterPro" id="IPR013087">
    <property type="entry name" value="Znf_C2H2_type"/>
</dbReference>
<feature type="region of interest" description="Disordered" evidence="1">
    <location>
        <begin position="1"/>
        <end position="25"/>
    </location>
</feature>
<evidence type="ECO:0000313" key="3">
    <source>
        <dbReference type="EMBL" id="KAJ4333967.1"/>
    </source>
</evidence>
<evidence type="ECO:0000256" key="1">
    <source>
        <dbReference type="SAM" id="MobiDB-lite"/>
    </source>
</evidence>
<dbReference type="PANTHER" id="PTHR21354:SF0">
    <property type="entry name" value="ZINC FINGER PROTEIN 511"/>
    <property type="match status" value="1"/>
</dbReference>
<feature type="domain" description="C2H2-type" evidence="2">
    <location>
        <begin position="76"/>
        <end position="97"/>
    </location>
</feature>
<comment type="caution">
    <text evidence="3">The sequence shown here is derived from an EMBL/GenBank/DDBJ whole genome shotgun (WGS) entry which is preliminary data.</text>
</comment>
<proteinExistence type="predicted"/>
<feature type="compositionally biased region" description="Low complexity" evidence="1">
    <location>
        <begin position="9"/>
        <end position="23"/>
    </location>
</feature>